<dbReference type="NCBIfam" id="TIGR01300">
    <property type="entry name" value="CPA3_mnhG_phaG"/>
    <property type="match status" value="1"/>
</dbReference>
<dbReference type="Pfam" id="PF03334">
    <property type="entry name" value="PhaG_MnhG_YufB"/>
    <property type="match status" value="1"/>
</dbReference>
<feature type="transmembrane region" description="Helical" evidence="3">
    <location>
        <begin position="70"/>
        <end position="91"/>
    </location>
</feature>
<sequence>MNGSTLIELGIGIIILMGTIFGFLSAIGFIRLPDVYNRAHALAKSSTLGVLFVLLGTFLFFLFVEDYFSIKLFLGIFFVFLTTPVSSHVICRSAYRAQVPLAKASVRDDLKEVLEKA</sequence>
<feature type="transmembrane region" description="Helical" evidence="3">
    <location>
        <begin position="42"/>
        <end position="64"/>
    </location>
</feature>
<evidence type="ECO:0000313" key="4">
    <source>
        <dbReference type="EMBL" id="CDX04410.1"/>
    </source>
</evidence>
<name>A0A098B7R3_DESHA</name>
<dbReference type="AlphaFoldDB" id="A0A098B7R3"/>
<dbReference type="NCBIfam" id="NF009314">
    <property type="entry name" value="PRK12674.1-2"/>
    <property type="match status" value="1"/>
</dbReference>
<gene>
    <name evidence="4" type="ORF">DPCES_4524</name>
</gene>
<comment type="subcellular location">
    <subcellularLocation>
        <location evidence="1">Membrane</location>
        <topology evidence="1">Multi-pass membrane protein</topology>
    </subcellularLocation>
</comment>
<dbReference type="EMBL" id="LK996017">
    <property type="protein sequence ID" value="CDX04410.1"/>
    <property type="molecule type" value="Genomic_DNA"/>
</dbReference>
<organism evidence="4">
    <name type="scientific">Desulfitobacterium hafniense</name>
    <name type="common">Desulfitobacterium frappieri</name>
    <dbReference type="NCBI Taxonomy" id="49338"/>
    <lineage>
        <taxon>Bacteria</taxon>
        <taxon>Bacillati</taxon>
        <taxon>Bacillota</taxon>
        <taxon>Clostridia</taxon>
        <taxon>Eubacteriales</taxon>
        <taxon>Desulfitobacteriaceae</taxon>
        <taxon>Desulfitobacterium</taxon>
    </lineage>
</organism>
<keyword evidence="3" id="KW-0472">Membrane</keyword>
<dbReference type="InterPro" id="IPR005133">
    <property type="entry name" value="PhaG_MnhG_YufB"/>
</dbReference>
<reference evidence="4" key="1">
    <citation type="submission" date="2014-07" db="EMBL/GenBank/DDBJ databases">
        <authorList>
            <person name="Hornung V.Bastian."/>
        </authorList>
    </citation>
    <scope>NUCLEOTIDE SEQUENCE</scope>
    <source>
        <strain evidence="4">PCE-S</strain>
    </source>
</reference>
<dbReference type="PANTHER" id="PTHR34703">
    <property type="entry name" value="ANTIPORTER SUBUNIT MNHG2-RELATED"/>
    <property type="match status" value="1"/>
</dbReference>
<accession>A0A098B7R3</accession>
<comment type="similarity">
    <text evidence="2">Belongs to the CPA3 antiporters (TC 2.A.63) subunit G family.</text>
</comment>
<evidence type="ECO:0000256" key="1">
    <source>
        <dbReference type="ARBA" id="ARBA00004141"/>
    </source>
</evidence>
<keyword evidence="3" id="KW-1133">Transmembrane helix</keyword>
<dbReference type="PATRIC" id="fig|49338.4.peg.4868"/>
<dbReference type="PANTHER" id="PTHR34703:SF1">
    <property type="entry name" value="ANTIPORTER SUBUNIT MNHG2-RELATED"/>
    <property type="match status" value="1"/>
</dbReference>
<feature type="transmembrane region" description="Helical" evidence="3">
    <location>
        <begin position="6"/>
        <end position="30"/>
    </location>
</feature>
<protein>
    <submittedName>
        <fullName evidence="4">CPA3_mnhG_phaG: monovalent cation/proton antiporter, MnhG/PhaG subunit</fullName>
    </submittedName>
</protein>
<keyword evidence="3" id="KW-0812">Transmembrane</keyword>
<evidence type="ECO:0000256" key="2">
    <source>
        <dbReference type="ARBA" id="ARBA00008404"/>
    </source>
</evidence>
<dbReference type="GO" id="GO:0015385">
    <property type="term" value="F:sodium:proton antiporter activity"/>
    <property type="evidence" value="ECO:0007669"/>
    <property type="project" value="TreeGrafter"/>
</dbReference>
<evidence type="ECO:0000256" key="3">
    <source>
        <dbReference type="SAM" id="Phobius"/>
    </source>
</evidence>
<proteinExistence type="inferred from homology"/>